<comment type="subcellular location">
    <subcellularLocation>
        <location evidence="1">Nucleus</location>
    </subcellularLocation>
</comment>
<accession>A0ABP9XUZ2</accession>
<evidence type="ECO:0000313" key="4">
    <source>
        <dbReference type="EMBL" id="GAA5798594.1"/>
    </source>
</evidence>
<evidence type="ECO:0000313" key="5">
    <source>
        <dbReference type="Proteomes" id="UP001476247"/>
    </source>
</evidence>
<evidence type="ECO:0000256" key="1">
    <source>
        <dbReference type="ARBA" id="ARBA00004123"/>
    </source>
</evidence>
<sequence length="490" mass="56578">MAETLKSAKEELAQLTDSEYGNGPTTSIILGYIQILNDYKLYRLVIKKVDECLPLLLAANDYSSLIHAEYLKYKSIALWKLRESKKDVYIKVTDELLTFIEASLTTKRLDQLALTIEILKLRVEVFKFYDKKIQRDSCNKLLVETIEEEQKLRESFLKESSMQINSGISDRITPLPYALISKTLIVMVRTYIPIQLSIRYDIMPRSVKQVINDITKKCWLDHGAEPVITHLVALGRNIYPKDDIEDIMKKNVLHVEAFSKEIVHKTPLQLYHNAASRLRLDQSNAIKLRLFKQNSTHMILDNLNLTFDQKELIKPVLQHSTLLQVLDLSSNCLDDQDLKLLLNVTYKGLTELKLRNNLLTVECLSSILPFPHLRVLDLSYNALGPGILLRLPHLLEKLPSLREIKLSSTHLGDFIKLDPDVKEAYITYAMTSNNRSRLKLDLSNNHFYKDMLCNWTTLWINLSRTSRLHLSNISSDTNWDNFQLLSDLPK</sequence>
<dbReference type="SUPFAM" id="SSF52047">
    <property type="entry name" value="RNI-like"/>
    <property type="match status" value="1"/>
</dbReference>
<reference evidence="4 5" key="1">
    <citation type="submission" date="2024-04" db="EMBL/GenBank/DDBJ databases">
        <title>genome sequences of Mucor flavus KT1a and Helicostylum pulchrum KT1b strains isolation_sourced from the surface of a dry-aged beef.</title>
        <authorList>
            <person name="Toyotome T."/>
            <person name="Hosono M."/>
            <person name="Torimaru M."/>
            <person name="Fukuda K."/>
            <person name="Mikami N."/>
        </authorList>
    </citation>
    <scope>NUCLEOTIDE SEQUENCE [LARGE SCALE GENOMIC DNA]</scope>
    <source>
        <strain evidence="4 5">KT1b</strain>
    </source>
</reference>
<dbReference type="Proteomes" id="UP001476247">
    <property type="component" value="Unassembled WGS sequence"/>
</dbReference>
<dbReference type="InterPro" id="IPR001611">
    <property type="entry name" value="Leu-rich_rpt"/>
</dbReference>
<protein>
    <submittedName>
        <fullName evidence="4">Uncharacterized protein</fullName>
    </submittedName>
</protein>
<dbReference type="PANTHER" id="PTHR46358:SF1">
    <property type="entry name" value="TONSOKU-LIKE PROTEIN"/>
    <property type="match status" value="1"/>
</dbReference>
<organism evidence="4 5">
    <name type="scientific">Helicostylum pulchrum</name>
    <dbReference type="NCBI Taxonomy" id="562976"/>
    <lineage>
        <taxon>Eukaryota</taxon>
        <taxon>Fungi</taxon>
        <taxon>Fungi incertae sedis</taxon>
        <taxon>Mucoromycota</taxon>
        <taxon>Mucoromycotina</taxon>
        <taxon>Mucoromycetes</taxon>
        <taxon>Mucorales</taxon>
        <taxon>Mucorineae</taxon>
        <taxon>Mucoraceae</taxon>
        <taxon>Helicostylum</taxon>
    </lineage>
</organism>
<gene>
    <name evidence="4" type="ORF">HPULCUR_003999</name>
</gene>
<keyword evidence="2" id="KW-0677">Repeat</keyword>
<evidence type="ECO:0000256" key="3">
    <source>
        <dbReference type="ARBA" id="ARBA00023242"/>
    </source>
</evidence>
<comment type="caution">
    <text evidence="4">The sequence shown here is derived from an EMBL/GenBank/DDBJ whole genome shotgun (WGS) entry which is preliminary data.</text>
</comment>
<dbReference type="PANTHER" id="PTHR46358">
    <property type="entry name" value="TONSOKU-LIKE PROTEIN"/>
    <property type="match status" value="1"/>
</dbReference>
<dbReference type="InterPro" id="IPR032675">
    <property type="entry name" value="LRR_dom_sf"/>
</dbReference>
<evidence type="ECO:0000256" key="2">
    <source>
        <dbReference type="ARBA" id="ARBA00022737"/>
    </source>
</evidence>
<keyword evidence="3" id="KW-0539">Nucleus</keyword>
<dbReference type="InterPro" id="IPR052311">
    <property type="entry name" value="MMS22L-TONSL_complex_comp"/>
</dbReference>
<keyword evidence="5" id="KW-1185">Reference proteome</keyword>
<dbReference type="EMBL" id="BAABUJ010000010">
    <property type="protein sequence ID" value="GAA5798594.1"/>
    <property type="molecule type" value="Genomic_DNA"/>
</dbReference>
<name>A0ABP9XUZ2_9FUNG</name>
<proteinExistence type="predicted"/>
<dbReference type="Gene3D" id="3.80.10.10">
    <property type="entry name" value="Ribonuclease Inhibitor"/>
    <property type="match status" value="1"/>
</dbReference>
<dbReference type="Pfam" id="PF13516">
    <property type="entry name" value="LRR_6"/>
    <property type="match status" value="2"/>
</dbReference>